<evidence type="ECO:0000313" key="3">
    <source>
        <dbReference type="EMBL" id="QUH28573.1"/>
    </source>
</evidence>
<accession>A0A8J8M9A4</accession>
<dbReference type="Proteomes" id="UP000677305">
    <property type="component" value="Chromosome"/>
</dbReference>
<feature type="domain" description="Aminoglycoside phosphotransferase" evidence="2">
    <location>
        <begin position="22"/>
        <end position="228"/>
    </location>
</feature>
<dbReference type="InterPro" id="IPR011009">
    <property type="entry name" value="Kinase-like_dom_sf"/>
</dbReference>
<keyword evidence="4" id="KW-1185">Reference proteome</keyword>
<organism evidence="3 4">
    <name type="scientific">Vallitalea guaymasensis</name>
    <dbReference type="NCBI Taxonomy" id="1185412"/>
    <lineage>
        <taxon>Bacteria</taxon>
        <taxon>Bacillati</taxon>
        <taxon>Bacillota</taxon>
        <taxon>Clostridia</taxon>
        <taxon>Lachnospirales</taxon>
        <taxon>Vallitaleaceae</taxon>
        <taxon>Vallitalea</taxon>
    </lineage>
</organism>
<dbReference type="PANTHER" id="PTHR21064">
    <property type="entry name" value="AMINOGLYCOSIDE PHOSPHOTRANSFERASE DOMAIN-CONTAINING PROTEIN-RELATED"/>
    <property type="match status" value="1"/>
</dbReference>
<sequence>MLELGEVVEKPKQVFGGLLHKSFDVATSKGHYFIKALNPQIMLRPTAMKNHLFADEVSIIAVNTGLSASAVKKIEGKTIHSIDGQYYQVFDWLDGLSYTHRPENLVECYKVGVLLGQLHQIDFLSIENPDIKDGKRSKIDWQGILDQANNSDTLKRLEDIDINYIDLAETESLKALELLERQVISHRDLDPKNVMWGVDGKPIIIDWEAAGYVNPTFELVEVAVYWSECKDCTINIDAFLEVLKGYHSVCPIHFNDLQYVWRALNINMIGWIEYNLKRSIGIEVNSRDECDLGYQQVIDTIKSMKMLDEQIELLKASVLTLR</sequence>
<evidence type="ECO:0000313" key="4">
    <source>
        <dbReference type="Proteomes" id="UP000677305"/>
    </source>
</evidence>
<dbReference type="SUPFAM" id="SSF56112">
    <property type="entry name" value="Protein kinase-like (PK-like)"/>
    <property type="match status" value="1"/>
</dbReference>
<dbReference type="EMBL" id="CP058561">
    <property type="protein sequence ID" value="QUH28573.1"/>
    <property type="molecule type" value="Genomic_DNA"/>
</dbReference>
<evidence type="ECO:0000256" key="1">
    <source>
        <dbReference type="ARBA" id="ARBA00038240"/>
    </source>
</evidence>
<proteinExistence type="inferred from homology"/>
<gene>
    <name evidence="3" type="ORF">HYG85_06415</name>
</gene>
<name>A0A8J8M9A4_9FIRM</name>
<comment type="similarity">
    <text evidence="1">Belongs to the pseudomonas-type ThrB family.</text>
</comment>
<dbReference type="PANTHER" id="PTHR21064:SF6">
    <property type="entry name" value="AMINOGLYCOSIDE PHOSPHOTRANSFERASE DOMAIN-CONTAINING PROTEIN"/>
    <property type="match status" value="1"/>
</dbReference>
<reference evidence="3 4" key="1">
    <citation type="submission" date="2020-07" db="EMBL/GenBank/DDBJ databases">
        <title>Vallitalea guaymasensis genome.</title>
        <authorList>
            <person name="Postec A."/>
        </authorList>
    </citation>
    <scope>NUCLEOTIDE SEQUENCE [LARGE SCALE GENOMIC DNA]</scope>
    <source>
        <strain evidence="3 4">Ra1766G1</strain>
    </source>
</reference>
<dbReference type="KEGG" id="vgu:HYG85_06415"/>
<dbReference type="Pfam" id="PF01636">
    <property type="entry name" value="APH"/>
    <property type="match status" value="1"/>
</dbReference>
<dbReference type="GO" id="GO:0019202">
    <property type="term" value="F:amino acid kinase activity"/>
    <property type="evidence" value="ECO:0007669"/>
    <property type="project" value="TreeGrafter"/>
</dbReference>
<evidence type="ECO:0000259" key="2">
    <source>
        <dbReference type="Pfam" id="PF01636"/>
    </source>
</evidence>
<dbReference type="InterPro" id="IPR050249">
    <property type="entry name" value="Pseudomonas-type_ThrB"/>
</dbReference>
<dbReference type="RefSeq" id="WP_212692800.1">
    <property type="nucleotide sequence ID" value="NZ_CP058561.1"/>
</dbReference>
<dbReference type="AlphaFoldDB" id="A0A8J8M9A4"/>
<dbReference type="InterPro" id="IPR002575">
    <property type="entry name" value="Aminoglycoside_PTrfase"/>
</dbReference>
<protein>
    <submittedName>
        <fullName evidence="3">Phosphotransferase</fullName>
    </submittedName>
</protein>
<dbReference type="Gene3D" id="3.90.1200.10">
    <property type="match status" value="1"/>
</dbReference>